<dbReference type="RefSeq" id="WP_028286745.1">
    <property type="nucleotide sequence ID" value="NZ_BMLF01000002.1"/>
</dbReference>
<dbReference type="EMBL" id="BMLF01000002">
    <property type="protein sequence ID" value="GGM09927.1"/>
    <property type="molecule type" value="Genomic_DNA"/>
</dbReference>
<evidence type="ECO:0000313" key="2">
    <source>
        <dbReference type="EMBL" id="GGM09927.1"/>
    </source>
</evidence>
<sequence length="205" mass="22162">MLNEHTLSGIGPGTMLLATTGEIPVEWLAPGDKLITRDHGAQEVLHIVRMKVLPSGAPPPPPIVFLPGEYGPGGKLTEKLRVAPGTRALVKRPECEAFFGTDEVLARFSDLSRRGEPRADPSMGGLSYHIVVMRRHEIINAGSLWIESMDAEKARQTELPPAVQRATELFDPAARAPRRCLSAPETALLRGAVPQEVSLLDLLAA</sequence>
<name>A0A917WKD6_9RHOB</name>
<comment type="caution">
    <text evidence="2">The sequence shown here is derived from an EMBL/GenBank/DDBJ whole genome shotgun (WGS) entry which is preliminary data.</text>
</comment>
<dbReference type="AlphaFoldDB" id="A0A917WKD6"/>
<reference evidence="2" key="2">
    <citation type="submission" date="2020-09" db="EMBL/GenBank/DDBJ databases">
        <authorList>
            <person name="Sun Q."/>
            <person name="Zhou Y."/>
        </authorList>
    </citation>
    <scope>NUCLEOTIDE SEQUENCE</scope>
    <source>
        <strain evidence="2">CGMCC 1.6293</strain>
    </source>
</reference>
<organism evidence="2 3">
    <name type="scientific">Pseudooceanicola nanhaiensis</name>
    <dbReference type="NCBI Taxonomy" id="375761"/>
    <lineage>
        <taxon>Bacteria</taxon>
        <taxon>Pseudomonadati</taxon>
        <taxon>Pseudomonadota</taxon>
        <taxon>Alphaproteobacteria</taxon>
        <taxon>Rhodobacterales</taxon>
        <taxon>Paracoccaceae</taxon>
        <taxon>Pseudooceanicola</taxon>
    </lineage>
</organism>
<dbReference type="InterPro" id="IPR028992">
    <property type="entry name" value="Hedgehog/Intein_dom"/>
</dbReference>
<keyword evidence="3" id="KW-1185">Reference proteome</keyword>
<feature type="domain" description="Hedgehog/Intein (Hint)" evidence="1">
    <location>
        <begin position="12"/>
        <end position="149"/>
    </location>
</feature>
<reference evidence="2" key="1">
    <citation type="journal article" date="2014" name="Int. J. Syst. Evol. Microbiol.">
        <title>Complete genome sequence of Corynebacterium casei LMG S-19264T (=DSM 44701T), isolated from a smear-ripened cheese.</title>
        <authorList>
            <consortium name="US DOE Joint Genome Institute (JGI-PGF)"/>
            <person name="Walter F."/>
            <person name="Albersmeier A."/>
            <person name="Kalinowski J."/>
            <person name="Ruckert C."/>
        </authorList>
    </citation>
    <scope>NUCLEOTIDE SEQUENCE</scope>
    <source>
        <strain evidence="2">CGMCC 1.6293</strain>
    </source>
</reference>
<accession>A0A917WKD6</accession>
<protein>
    <recommendedName>
        <fullName evidence="1">Hedgehog/Intein (Hint) domain-containing protein</fullName>
    </recommendedName>
</protein>
<dbReference type="Pfam" id="PF13403">
    <property type="entry name" value="Hint_2"/>
    <property type="match status" value="1"/>
</dbReference>
<evidence type="ECO:0000313" key="3">
    <source>
        <dbReference type="Proteomes" id="UP000649829"/>
    </source>
</evidence>
<dbReference type="Proteomes" id="UP000649829">
    <property type="component" value="Unassembled WGS sequence"/>
</dbReference>
<gene>
    <name evidence="2" type="ORF">GCM10011534_35020</name>
</gene>
<evidence type="ECO:0000259" key="1">
    <source>
        <dbReference type="Pfam" id="PF13403"/>
    </source>
</evidence>
<proteinExistence type="predicted"/>